<dbReference type="InterPro" id="IPR023393">
    <property type="entry name" value="START-like_dom_sf"/>
</dbReference>
<proteinExistence type="predicted"/>
<evidence type="ECO:0000313" key="1">
    <source>
        <dbReference type="EMBL" id="KHS51731.1"/>
    </source>
</evidence>
<dbReference type="RefSeq" id="WP_039210484.1">
    <property type="nucleotide sequence ID" value="NZ_JBCLTJ010000002.1"/>
</dbReference>
<dbReference type="PATRIC" id="fig|1703.6.peg.2179"/>
<sequence length="171" mass="18871">MTHDHVTPLAGESAPFHFDERWIVDAGIDRVWAVLERVDEWPGWWSGLTAAERIETGPGGVDAEDLSVTTGSRARLLVRAPIGWSLRFSIEVDEVDAPHLIRFQSDGDLRGEGLWTLTASEGVTAIDAMWCVATTRTIIRAMRPLSGLMHGAVMSAGERGLRRRLSGHNHH</sequence>
<name>A0A0B9A8E6_BRELN</name>
<comment type="caution">
    <text evidence="1">The sequence shown here is derived from an EMBL/GenBank/DDBJ whole genome shotgun (WGS) entry which is preliminary data.</text>
</comment>
<dbReference type="SUPFAM" id="SSF55961">
    <property type="entry name" value="Bet v1-like"/>
    <property type="match status" value="1"/>
</dbReference>
<dbReference type="InterPro" id="IPR019587">
    <property type="entry name" value="Polyketide_cyclase/dehydratase"/>
</dbReference>
<organism evidence="1 2">
    <name type="scientific">Brevibacterium linens</name>
    <dbReference type="NCBI Taxonomy" id="1703"/>
    <lineage>
        <taxon>Bacteria</taxon>
        <taxon>Bacillati</taxon>
        <taxon>Actinomycetota</taxon>
        <taxon>Actinomycetes</taxon>
        <taxon>Micrococcales</taxon>
        <taxon>Brevibacteriaceae</taxon>
        <taxon>Brevibacterium</taxon>
    </lineage>
</organism>
<keyword evidence="2" id="KW-1185">Reference proteome</keyword>
<dbReference type="Gene3D" id="3.30.530.20">
    <property type="match status" value="1"/>
</dbReference>
<dbReference type="Pfam" id="PF10604">
    <property type="entry name" value="Polyketide_cyc2"/>
    <property type="match status" value="1"/>
</dbReference>
<dbReference type="Proteomes" id="UP000031488">
    <property type="component" value="Unassembled WGS sequence"/>
</dbReference>
<gene>
    <name evidence="1" type="ORF">AE0388_2281</name>
</gene>
<accession>A0A0B9A8E6</accession>
<dbReference type="OrthoDB" id="5402478at2"/>
<dbReference type="EMBL" id="JTJZ01000020">
    <property type="protein sequence ID" value="KHS51731.1"/>
    <property type="molecule type" value="Genomic_DNA"/>
</dbReference>
<protein>
    <submittedName>
        <fullName evidence="1">Polyketide cyclase/dehydrase</fullName>
    </submittedName>
</protein>
<evidence type="ECO:0000313" key="2">
    <source>
        <dbReference type="Proteomes" id="UP000031488"/>
    </source>
</evidence>
<reference evidence="1 2" key="1">
    <citation type="submission" date="2014-11" db="EMBL/GenBank/DDBJ databases">
        <title>Draft Genome Sequence of Brevibacterium linens AE038-8.</title>
        <authorList>
            <person name="Maizel D."/>
            <person name="Utturkar S.M."/>
            <person name="Brown S.D."/>
            <person name="Ferrero M."/>
            <person name="Rosen B.P."/>
        </authorList>
    </citation>
    <scope>NUCLEOTIDE SEQUENCE [LARGE SCALE GENOMIC DNA]</scope>
    <source>
        <strain evidence="1 2">AE038-8</strain>
    </source>
</reference>
<dbReference type="AlphaFoldDB" id="A0A0B9A8E6"/>